<evidence type="ECO:0000313" key="1">
    <source>
        <dbReference type="EMBL" id="MBD1401891.1"/>
    </source>
</evidence>
<dbReference type="AlphaFoldDB" id="A0A8J6QR89"/>
<protein>
    <submittedName>
        <fullName evidence="1">Uncharacterized protein</fullName>
    </submittedName>
</protein>
<name>A0A8J6QR89_9BACT</name>
<accession>A0A8J6QR89</accession>
<comment type="caution">
    <text evidence="1">The sequence shown here is derived from an EMBL/GenBank/DDBJ whole genome shotgun (WGS) entry which is preliminary data.</text>
</comment>
<dbReference type="EMBL" id="JACWUN010000029">
    <property type="protein sequence ID" value="MBD1401891.1"/>
    <property type="molecule type" value="Genomic_DNA"/>
</dbReference>
<evidence type="ECO:0000313" key="2">
    <source>
        <dbReference type="Proteomes" id="UP000632828"/>
    </source>
</evidence>
<keyword evidence="2" id="KW-1185">Reference proteome</keyword>
<dbReference type="RefSeq" id="WP_191157939.1">
    <property type="nucleotide sequence ID" value="NZ_JACWUN010000029.1"/>
</dbReference>
<sequence length="114" mass="13560">MREYYHPDDLLDLSSEDPVLWREIYGYMQVCLYEDDEADLRFRVATQEELPEIQALGTPEETATITITCQDQTRIIQRIIPDRHRVAHQADLIFDQYSTAPWPRYAWLEQVMLV</sequence>
<gene>
    <name evidence="1" type="ORF">ICT70_14615</name>
</gene>
<dbReference type="Proteomes" id="UP000632828">
    <property type="component" value="Unassembled WGS sequence"/>
</dbReference>
<organism evidence="1 2">
    <name type="scientific">Pelovirga terrestris</name>
    <dbReference type="NCBI Taxonomy" id="2771352"/>
    <lineage>
        <taxon>Bacteria</taxon>
        <taxon>Pseudomonadati</taxon>
        <taxon>Thermodesulfobacteriota</taxon>
        <taxon>Desulfuromonadia</taxon>
        <taxon>Geobacterales</taxon>
        <taxon>Geobacteraceae</taxon>
        <taxon>Pelovirga</taxon>
    </lineage>
</organism>
<reference evidence="1" key="1">
    <citation type="submission" date="2020-09" db="EMBL/GenBank/DDBJ databases">
        <title>Pelobacter alkaliphilus sp. nov., a novel anaerobic arsenate-reducing bacterium from terrestrial mud volcano.</title>
        <authorList>
            <person name="Khomyakova M.A."/>
            <person name="Merkel A.Y."/>
            <person name="Slobodkin A.I."/>
        </authorList>
    </citation>
    <scope>NUCLEOTIDE SEQUENCE</scope>
    <source>
        <strain evidence="1">M08fum</strain>
    </source>
</reference>
<proteinExistence type="predicted"/>